<dbReference type="AlphaFoldDB" id="A0A397UUA6"/>
<evidence type="ECO:0000313" key="1">
    <source>
        <dbReference type="EMBL" id="RIB13705.1"/>
    </source>
</evidence>
<sequence length="88" mass="10488">MIYFAQTSIFFTTMMKGFLISSNIYFSRITLFEGQVKKATWLKYILLGFICQIYVSNYYDILSYPEICIIRYVIFFSKTSRAIEPLHH</sequence>
<dbReference type="EMBL" id="QKWP01000899">
    <property type="protein sequence ID" value="RIB13705.1"/>
    <property type="molecule type" value="Genomic_DNA"/>
</dbReference>
<evidence type="ECO:0000313" key="2">
    <source>
        <dbReference type="Proteomes" id="UP000266673"/>
    </source>
</evidence>
<comment type="caution">
    <text evidence="1">The sequence shown here is derived from an EMBL/GenBank/DDBJ whole genome shotgun (WGS) entry which is preliminary data.</text>
</comment>
<protein>
    <submittedName>
        <fullName evidence="1">Uncharacterized protein</fullName>
    </submittedName>
</protein>
<reference evidence="1 2" key="1">
    <citation type="submission" date="2018-06" db="EMBL/GenBank/DDBJ databases">
        <title>Comparative genomics reveals the genomic features of Rhizophagus irregularis, R. cerebriforme, R. diaphanum and Gigaspora rosea, and their symbiotic lifestyle signature.</title>
        <authorList>
            <person name="Morin E."/>
            <person name="San Clemente H."/>
            <person name="Chen E.C.H."/>
            <person name="De La Providencia I."/>
            <person name="Hainaut M."/>
            <person name="Kuo A."/>
            <person name="Kohler A."/>
            <person name="Murat C."/>
            <person name="Tang N."/>
            <person name="Roy S."/>
            <person name="Loubradou J."/>
            <person name="Henrissat B."/>
            <person name="Grigoriev I.V."/>
            <person name="Corradi N."/>
            <person name="Roux C."/>
            <person name="Martin F.M."/>
        </authorList>
    </citation>
    <scope>NUCLEOTIDE SEQUENCE [LARGE SCALE GENOMIC DNA]</scope>
    <source>
        <strain evidence="1 2">DAOM 194757</strain>
    </source>
</reference>
<keyword evidence="2" id="KW-1185">Reference proteome</keyword>
<gene>
    <name evidence="1" type="ORF">C2G38_2097736</name>
</gene>
<proteinExistence type="predicted"/>
<name>A0A397UUA6_9GLOM</name>
<organism evidence="1 2">
    <name type="scientific">Gigaspora rosea</name>
    <dbReference type="NCBI Taxonomy" id="44941"/>
    <lineage>
        <taxon>Eukaryota</taxon>
        <taxon>Fungi</taxon>
        <taxon>Fungi incertae sedis</taxon>
        <taxon>Mucoromycota</taxon>
        <taxon>Glomeromycotina</taxon>
        <taxon>Glomeromycetes</taxon>
        <taxon>Diversisporales</taxon>
        <taxon>Gigasporaceae</taxon>
        <taxon>Gigaspora</taxon>
    </lineage>
</organism>
<accession>A0A397UUA6</accession>
<dbReference type="Proteomes" id="UP000266673">
    <property type="component" value="Unassembled WGS sequence"/>
</dbReference>